<dbReference type="Pfam" id="PF05107">
    <property type="entry name" value="Cas_Cas7"/>
    <property type="match status" value="1"/>
</dbReference>
<evidence type="ECO:0000313" key="1">
    <source>
        <dbReference type="EMBL" id="OIQ61454.1"/>
    </source>
</evidence>
<dbReference type="InterPro" id="IPR006482">
    <property type="entry name" value="Cas7_Csh2/Csh2"/>
</dbReference>
<dbReference type="NCBIfam" id="TIGR02589">
    <property type="entry name" value="cas_Csd2"/>
    <property type="match status" value="1"/>
</dbReference>
<evidence type="ECO:0000313" key="2">
    <source>
        <dbReference type="Proteomes" id="UP000182811"/>
    </source>
</evidence>
<evidence type="ECO:0008006" key="3">
    <source>
        <dbReference type="Google" id="ProtNLM"/>
    </source>
</evidence>
<gene>
    <name evidence="1" type="ORF">MOTE_00170</name>
</gene>
<reference evidence="1 2" key="1">
    <citation type="submission" date="2016-08" db="EMBL/GenBank/DDBJ databases">
        <title>Genome-based comparison of Moorella thermoacetic strains.</title>
        <authorList>
            <person name="Poehlein A."/>
            <person name="Bengelsdorf F.R."/>
            <person name="Esser C."/>
            <person name="Duerre P."/>
            <person name="Daniel R."/>
        </authorList>
    </citation>
    <scope>NUCLEOTIDE SEQUENCE [LARGE SCALE GENOMIC DNA]</scope>
    <source>
        <strain evidence="1 2">DSM 21394</strain>
    </source>
</reference>
<proteinExistence type="predicted"/>
<accession>A0A1J5NRX8</accession>
<dbReference type="OrthoDB" id="9776792at2"/>
<organism evidence="1 2">
    <name type="scientific">Neomoorella thermoacetica</name>
    <name type="common">Clostridium thermoaceticum</name>
    <dbReference type="NCBI Taxonomy" id="1525"/>
    <lineage>
        <taxon>Bacteria</taxon>
        <taxon>Bacillati</taxon>
        <taxon>Bacillota</taxon>
        <taxon>Clostridia</taxon>
        <taxon>Neomoorellales</taxon>
        <taxon>Neomoorellaceae</taxon>
        <taxon>Neomoorella</taxon>
    </lineage>
</organism>
<dbReference type="AlphaFoldDB" id="A0A1J5NRX8"/>
<dbReference type="GO" id="GO:0043571">
    <property type="term" value="P:maintenance of CRISPR repeat elements"/>
    <property type="evidence" value="ECO:0007669"/>
    <property type="project" value="InterPro"/>
</dbReference>
<dbReference type="NCBIfam" id="TIGR01595">
    <property type="entry name" value="cas_CT1132"/>
    <property type="match status" value="1"/>
</dbReference>
<comment type="caution">
    <text evidence="1">The sequence shown here is derived from an EMBL/GenBank/DDBJ whole genome shotgun (WGS) entry which is preliminary data.</text>
</comment>
<protein>
    <recommendedName>
        <fullName evidence="3">CRISPR-associated protein, Csd2 family</fullName>
    </recommendedName>
</protein>
<dbReference type="Proteomes" id="UP000182811">
    <property type="component" value="Unassembled WGS sequence"/>
</dbReference>
<sequence>MNSKYECICDPQKRYDFVFLFDVRDGNPNGDPDAGNLPRVDPETMEGLVTDVCIKRKIRDFVQVTKNVPIFIQSRTALNILIEKAGKEIGIEVQKDGGKAKVMKTDSETGATTEIKGSRPIEEVRRHLCELYYDIRMFGAVLSTGDLNAGQVRGPVQLTFARSVDPVLPLDLSITRKARTTEERMESGETEMGRKPLIPYGLYRAHGFYNPFLAEGTGVSKEDLELFWEALQFLFELDRSASRGEMAVRGLFVFCHENKKGNAPAHKLFELVKVRRQEGVENPRSFADYVVATPPEGSLDGMGFAGVTLVRLV</sequence>
<name>A0A1J5NRX8_NEOTH</name>
<dbReference type="InterPro" id="IPR013418">
    <property type="entry name" value="CRISPR-assoc_prot_Cas7/Csd2"/>
</dbReference>
<dbReference type="EMBL" id="MDDC01000001">
    <property type="protein sequence ID" value="OIQ61454.1"/>
    <property type="molecule type" value="Genomic_DNA"/>
</dbReference>